<dbReference type="EMBL" id="JAERWL010000010">
    <property type="protein sequence ID" value="MBM9477259.1"/>
    <property type="molecule type" value="Genomic_DNA"/>
</dbReference>
<evidence type="ECO:0000313" key="9">
    <source>
        <dbReference type="Proteomes" id="UP000663801"/>
    </source>
</evidence>
<proteinExistence type="predicted"/>
<feature type="binding site" evidence="6">
    <location>
        <position position="291"/>
    </location>
    <ligand>
        <name>Zn(2+)</name>
        <dbReference type="ChEBI" id="CHEBI:29105"/>
    </ligand>
</feature>
<feature type="binding site" evidence="5 6">
    <location>
        <position position="227"/>
    </location>
    <ligand>
        <name>Zn(2+)</name>
        <dbReference type="ChEBI" id="CHEBI:29105"/>
    </ligand>
</feature>
<feature type="binding site" evidence="6">
    <location>
        <position position="290"/>
    </location>
    <ligand>
        <name>Zn(2+)</name>
        <dbReference type="ChEBI" id="CHEBI:29105"/>
    </ligand>
</feature>
<dbReference type="EC" id="2.1.1.10" evidence="8"/>
<accession>A0A938YQ02</accession>
<evidence type="ECO:0000256" key="1">
    <source>
        <dbReference type="ARBA" id="ARBA00022603"/>
    </source>
</evidence>
<dbReference type="PANTHER" id="PTHR46015">
    <property type="entry name" value="ZGC:172121"/>
    <property type="match status" value="1"/>
</dbReference>
<feature type="domain" description="Hcy-binding" evidence="7">
    <location>
        <begin position="8"/>
        <end position="305"/>
    </location>
</feature>
<dbReference type="GO" id="GO:0008898">
    <property type="term" value="F:S-adenosylmethionine-homocysteine S-methyltransferase activity"/>
    <property type="evidence" value="ECO:0007669"/>
    <property type="project" value="TreeGrafter"/>
</dbReference>
<evidence type="ECO:0000256" key="2">
    <source>
        <dbReference type="ARBA" id="ARBA00022679"/>
    </source>
</evidence>
<evidence type="ECO:0000256" key="4">
    <source>
        <dbReference type="ARBA" id="ARBA00022833"/>
    </source>
</evidence>
<dbReference type="GO" id="GO:0008270">
    <property type="term" value="F:zinc ion binding"/>
    <property type="evidence" value="ECO:0007669"/>
    <property type="project" value="InterPro"/>
</dbReference>
<keyword evidence="3 5" id="KW-0479">Metal-binding</keyword>
<dbReference type="GO" id="GO:0009086">
    <property type="term" value="P:methionine biosynthetic process"/>
    <property type="evidence" value="ECO:0007669"/>
    <property type="project" value="InterPro"/>
</dbReference>
<evidence type="ECO:0000259" key="7">
    <source>
        <dbReference type="PROSITE" id="PS50970"/>
    </source>
</evidence>
<dbReference type="Pfam" id="PF02574">
    <property type="entry name" value="S-methyl_trans"/>
    <property type="match status" value="1"/>
</dbReference>
<protein>
    <submittedName>
        <fullName evidence="8">Homocysteine S-methyltransferase</fullName>
        <ecNumber evidence="8">2.1.1.10</ecNumber>
    </submittedName>
</protein>
<keyword evidence="9" id="KW-1185">Reference proteome</keyword>
<comment type="cofactor">
    <cofactor evidence="5">
        <name>Zn(2+)</name>
        <dbReference type="ChEBI" id="CHEBI:29105"/>
    </cofactor>
    <text evidence="5">Binds 1 zinc ion per subunit.</text>
</comment>
<organism evidence="8 9">
    <name type="scientific">Nakamurella flavida</name>
    <dbReference type="NCBI Taxonomy" id="363630"/>
    <lineage>
        <taxon>Bacteria</taxon>
        <taxon>Bacillati</taxon>
        <taxon>Actinomycetota</taxon>
        <taxon>Actinomycetes</taxon>
        <taxon>Nakamurellales</taxon>
        <taxon>Nakamurellaceae</taxon>
        <taxon>Nakamurella</taxon>
    </lineage>
</organism>
<evidence type="ECO:0000256" key="6">
    <source>
        <dbReference type="PROSITE-ProRule" id="PRU00333"/>
    </source>
</evidence>
<keyword evidence="4 5" id="KW-0862">Zinc</keyword>
<reference evidence="8" key="1">
    <citation type="submission" date="2021-01" db="EMBL/GenBank/DDBJ databases">
        <title>KCTC 19127 draft genome.</title>
        <authorList>
            <person name="An D."/>
        </authorList>
    </citation>
    <scope>NUCLEOTIDE SEQUENCE</scope>
    <source>
        <strain evidence="8">KCTC 19127</strain>
    </source>
</reference>
<dbReference type="InterPro" id="IPR017226">
    <property type="entry name" value="BHMT-like"/>
</dbReference>
<dbReference type="PANTHER" id="PTHR46015:SF1">
    <property type="entry name" value="HOMOCYSTEINE S-METHYLTRANSFERASE-LIKE ISOFORM 1"/>
    <property type="match status" value="1"/>
</dbReference>
<keyword evidence="2 6" id="KW-0808">Transferase</keyword>
<dbReference type="Proteomes" id="UP000663801">
    <property type="component" value="Unassembled WGS sequence"/>
</dbReference>
<sequence length="311" mass="32342">MTTPSPAPASFVDALAAGPLVLDGGLSTGLERRGHDLRTPLWTALQLLEDPGAIGAVHGDFFRAGAQVAITASYQVSYSGFAAAGLDDERTEAALRESVALARRAAQDSESGEGPRWVAASVGPYGAAQADGSEYRGDDGLTVAQLRAWHRARLQVLMEAGADVLALETVPSAREAEALLAEVAGTGRPAWLSLTCARGRTRDGVPAEEAFALAREVPEVVAVGVNCVDPAEADTLIALAAQASGKPVVVYPNGGRRWDGAAREWTGSPTALADRADGWITAGARLVGGCCEVGPDELRPLAERVRRADRV</sequence>
<dbReference type="PIRSF" id="PIRSF037505">
    <property type="entry name" value="Betaine_HMT"/>
    <property type="match status" value="1"/>
</dbReference>
<keyword evidence="1 6" id="KW-0489">Methyltransferase</keyword>
<dbReference type="InterPro" id="IPR051486">
    <property type="entry name" value="Hcy_S-methyltransferase"/>
</dbReference>
<dbReference type="InterPro" id="IPR036589">
    <property type="entry name" value="HCY_dom_sf"/>
</dbReference>
<dbReference type="RefSeq" id="WP_205257383.1">
    <property type="nucleotide sequence ID" value="NZ_BAAAPV010000001.1"/>
</dbReference>
<dbReference type="SUPFAM" id="SSF82282">
    <property type="entry name" value="Homocysteine S-methyltransferase"/>
    <property type="match status" value="1"/>
</dbReference>
<comment type="caution">
    <text evidence="8">The sequence shown here is derived from an EMBL/GenBank/DDBJ whole genome shotgun (WGS) entry which is preliminary data.</text>
</comment>
<evidence type="ECO:0000256" key="5">
    <source>
        <dbReference type="PIRSR" id="PIRSR037505-2"/>
    </source>
</evidence>
<dbReference type="GO" id="GO:0032259">
    <property type="term" value="P:methylation"/>
    <property type="evidence" value="ECO:0007669"/>
    <property type="project" value="UniProtKB-KW"/>
</dbReference>
<dbReference type="Gene3D" id="3.20.20.330">
    <property type="entry name" value="Homocysteine-binding-like domain"/>
    <property type="match status" value="1"/>
</dbReference>
<name>A0A938YQ02_9ACTN</name>
<dbReference type="AlphaFoldDB" id="A0A938YQ02"/>
<dbReference type="GO" id="GO:0033528">
    <property type="term" value="P:S-methylmethionine cycle"/>
    <property type="evidence" value="ECO:0007669"/>
    <property type="project" value="TreeGrafter"/>
</dbReference>
<evidence type="ECO:0000256" key="3">
    <source>
        <dbReference type="ARBA" id="ARBA00022723"/>
    </source>
</evidence>
<gene>
    <name evidence="8" type="primary">mmuM</name>
    <name evidence="8" type="ORF">JL107_12470</name>
</gene>
<dbReference type="PROSITE" id="PS50970">
    <property type="entry name" value="HCY"/>
    <property type="match status" value="1"/>
</dbReference>
<dbReference type="InterPro" id="IPR003726">
    <property type="entry name" value="HCY_dom"/>
</dbReference>
<evidence type="ECO:0000313" key="8">
    <source>
        <dbReference type="EMBL" id="MBM9477259.1"/>
    </source>
</evidence>
<dbReference type="NCBIfam" id="NF007020">
    <property type="entry name" value="PRK09485.1"/>
    <property type="match status" value="1"/>
</dbReference>